<feature type="transmembrane region" description="Helical" evidence="1">
    <location>
        <begin position="102"/>
        <end position="124"/>
    </location>
</feature>
<dbReference type="InterPro" id="IPR006938">
    <property type="entry name" value="DUF624"/>
</dbReference>
<name>A0A4P6F8X2_9MICO</name>
<keyword evidence="1" id="KW-0472">Membrane</keyword>
<keyword evidence="3" id="KW-1185">Reference proteome</keyword>
<dbReference type="Proteomes" id="UP000291259">
    <property type="component" value="Chromosome"/>
</dbReference>
<accession>A0A4P6F8X2</accession>
<proteinExistence type="predicted"/>
<feature type="transmembrane region" description="Helical" evidence="1">
    <location>
        <begin position="168"/>
        <end position="192"/>
    </location>
</feature>
<reference evidence="2 3" key="1">
    <citation type="submission" date="2019-01" db="EMBL/GenBank/DDBJ databases">
        <title>Genome sequencing of strain FW100M-8.</title>
        <authorList>
            <person name="Heo J."/>
            <person name="Kim S.-J."/>
            <person name="Kim J.-S."/>
            <person name="Hong S.-B."/>
            <person name="Kwon S.-W."/>
        </authorList>
    </citation>
    <scope>NUCLEOTIDE SEQUENCE [LARGE SCALE GENOMIC DNA]</scope>
    <source>
        <strain evidence="2 3">FW100M-8</strain>
    </source>
</reference>
<dbReference type="OrthoDB" id="4211860at2"/>
<dbReference type="KEGG" id="agf:ET445_02070"/>
<evidence type="ECO:0000313" key="2">
    <source>
        <dbReference type="EMBL" id="QAY72302.1"/>
    </source>
</evidence>
<feature type="transmembrane region" description="Helical" evidence="1">
    <location>
        <begin position="23"/>
        <end position="47"/>
    </location>
</feature>
<evidence type="ECO:0000313" key="3">
    <source>
        <dbReference type="Proteomes" id="UP000291259"/>
    </source>
</evidence>
<dbReference type="EMBL" id="CP035491">
    <property type="protein sequence ID" value="QAY72302.1"/>
    <property type="molecule type" value="Genomic_DNA"/>
</dbReference>
<dbReference type="AlphaFoldDB" id="A0A4P6F8X2"/>
<organism evidence="2 3">
    <name type="scientific">Agromyces protaetiae</name>
    <dbReference type="NCBI Taxonomy" id="2509455"/>
    <lineage>
        <taxon>Bacteria</taxon>
        <taxon>Bacillati</taxon>
        <taxon>Actinomycetota</taxon>
        <taxon>Actinomycetes</taxon>
        <taxon>Micrococcales</taxon>
        <taxon>Microbacteriaceae</taxon>
        <taxon>Agromyces</taxon>
    </lineage>
</organism>
<dbReference type="RefSeq" id="WP_129188388.1">
    <property type="nucleotide sequence ID" value="NZ_CP035491.1"/>
</dbReference>
<sequence length="238" mass="25664">MSEQTQQRPGPWSGLFGRITRNVYWVVVTEIAFVLASLPGIAGLVLLEPHPSNIPLFALSLVPVGPAFAAAITTFRARQRDDDLVVWPRFWRSWWRDLRDVLFVWVPVLAVLTVLGMNIAFGQAVGAGGIFAGISIVLSVVVSVIAVNALVVVALFGFRTRDVWRLSIYYLGAKPLVALSIVSGLVLVAALAWFTTPWILVVIGSLLAAAALANARKMVADIEERFTSGDGADASKPA</sequence>
<feature type="transmembrane region" description="Helical" evidence="1">
    <location>
        <begin position="53"/>
        <end position="72"/>
    </location>
</feature>
<feature type="transmembrane region" description="Helical" evidence="1">
    <location>
        <begin position="130"/>
        <end position="156"/>
    </location>
</feature>
<dbReference type="Pfam" id="PF04854">
    <property type="entry name" value="DUF624"/>
    <property type="match status" value="1"/>
</dbReference>
<feature type="transmembrane region" description="Helical" evidence="1">
    <location>
        <begin position="198"/>
        <end position="215"/>
    </location>
</feature>
<evidence type="ECO:0000256" key="1">
    <source>
        <dbReference type="SAM" id="Phobius"/>
    </source>
</evidence>
<keyword evidence="1" id="KW-0812">Transmembrane</keyword>
<gene>
    <name evidence="2" type="ORF">ET445_02070</name>
</gene>
<protein>
    <submittedName>
        <fullName evidence="2">DUF624 domain-containing protein</fullName>
    </submittedName>
</protein>
<keyword evidence="1" id="KW-1133">Transmembrane helix</keyword>